<accession>A0ACC1LXR8</accession>
<feature type="non-terminal residue" evidence="1">
    <location>
        <position position="604"/>
    </location>
</feature>
<gene>
    <name evidence="1" type="ORF">IWW38_004622</name>
</gene>
<organism evidence="1 2">
    <name type="scientific">Coemansia aciculifera</name>
    <dbReference type="NCBI Taxonomy" id="417176"/>
    <lineage>
        <taxon>Eukaryota</taxon>
        <taxon>Fungi</taxon>
        <taxon>Fungi incertae sedis</taxon>
        <taxon>Zoopagomycota</taxon>
        <taxon>Kickxellomycotina</taxon>
        <taxon>Kickxellomycetes</taxon>
        <taxon>Kickxellales</taxon>
        <taxon>Kickxellaceae</taxon>
        <taxon>Coemansia</taxon>
    </lineage>
</organism>
<evidence type="ECO:0000313" key="1">
    <source>
        <dbReference type="EMBL" id="KAJ2889577.1"/>
    </source>
</evidence>
<comment type="caution">
    <text evidence="1">The sequence shown here is derived from an EMBL/GenBank/DDBJ whole genome shotgun (WGS) entry which is preliminary data.</text>
</comment>
<feature type="non-terminal residue" evidence="1">
    <location>
        <position position="1"/>
    </location>
</feature>
<keyword evidence="2" id="KW-1185">Reference proteome</keyword>
<sequence length="604" mass="65070">EPAAAATTKTRVRKRPTEKKQQAAAKEGGPSRKRANGTAAAATTGPKSGNISDAAPAKKKPEAKAQHRRTGSDTAANAALIPSNGRKSGPRTSRKLDQTKANSTLEGAAESSKQRRPPLPERGKPTGALAKASFVGENHSAHAESLSGDESVPLMTAMLGGGSVPLADQAAEAARVENEARLPTPEIDAALSELARAAETEDFTNRQRFPSTLKPPLRQVCELTILHALQYDRQILSLETPEHRIFAWSTPLDLVGFTTGIYNELAEVLPYNRATMRKIVSKLLGADLITWKEQQLKQIEDGLKVRVDEQIQSGMGWIPVAVRAPPKEGADDGAGSQVRWHWTTLSKHILFQYMLLTLDMNDLRLHLDQSGGKDGAYREQQARKDAYARLVKLWPGSSMSTYEISRAYSSRKSLLERQNRKSDVGAGPLAKSESGVGADPTEAATDNSKHAAPPPFVQPQPTSTPPPPTQPLQQQQQHQPVQLQSEHVHHASLSPTSAGTHRIEDQVFGQHKLPSPAQMLEDRAAAAARFTASPLSHRTLQFAHGGTSLPPHGLGIAGQAMTTLDQQVRSRTSALFGSASPPRNRQDTPPQPPQSGNSGDAGYN</sequence>
<evidence type="ECO:0000313" key="2">
    <source>
        <dbReference type="Proteomes" id="UP001139981"/>
    </source>
</evidence>
<dbReference type="Proteomes" id="UP001139981">
    <property type="component" value="Unassembled WGS sequence"/>
</dbReference>
<proteinExistence type="predicted"/>
<name>A0ACC1LXR8_9FUNG</name>
<dbReference type="EMBL" id="JANBVB010001765">
    <property type="protein sequence ID" value="KAJ2889577.1"/>
    <property type="molecule type" value="Genomic_DNA"/>
</dbReference>
<reference evidence="1" key="1">
    <citation type="submission" date="2022-07" db="EMBL/GenBank/DDBJ databases">
        <title>Phylogenomic reconstructions and comparative analyses of Kickxellomycotina fungi.</title>
        <authorList>
            <person name="Reynolds N.K."/>
            <person name="Stajich J.E."/>
            <person name="Barry K."/>
            <person name="Grigoriev I.V."/>
            <person name="Crous P."/>
            <person name="Smith M.E."/>
        </authorList>
    </citation>
    <scope>NUCLEOTIDE SEQUENCE</scope>
    <source>
        <strain evidence="1">CBS 190363</strain>
    </source>
</reference>
<protein>
    <submittedName>
        <fullName evidence="1">Uncharacterized protein</fullName>
    </submittedName>
</protein>